<dbReference type="InterPro" id="IPR028082">
    <property type="entry name" value="Peripla_BP_I"/>
</dbReference>
<dbReference type="AlphaFoldDB" id="A0A2R5F8Y2"/>
<protein>
    <submittedName>
        <fullName evidence="2">Type II and III secretion system protein</fullName>
    </submittedName>
</protein>
<comment type="caution">
    <text evidence="2">The sequence shown here is derived from an EMBL/GenBank/DDBJ whole genome shotgun (WGS) entry which is preliminary data.</text>
</comment>
<dbReference type="GO" id="GO:0009252">
    <property type="term" value="P:peptidoglycan biosynthetic process"/>
    <property type="evidence" value="ECO:0007669"/>
    <property type="project" value="TreeGrafter"/>
</dbReference>
<dbReference type="InterPro" id="IPR007443">
    <property type="entry name" value="LpoA"/>
</dbReference>
<organism evidence="2 3">
    <name type="scientific">Novimethylophilus kurashikiensis</name>
    <dbReference type="NCBI Taxonomy" id="1825523"/>
    <lineage>
        <taxon>Bacteria</taxon>
        <taxon>Pseudomonadati</taxon>
        <taxon>Pseudomonadota</taxon>
        <taxon>Betaproteobacteria</taxon>
        <taxon>Nitrosomonadales</taxon>
        <taxon>Methylophilaceae</taxon>
        <taxon>Novimethylophilus</taxon>
    </lineage>
</organism>
<dbReference type="PANTHER" id="PTHR38038:SF1">
    <property type="entry name" value="PENICILLIN-BINDING PROTEIN ACTIVATOR LPOA"/>
    <property type="match status" value="1"/>
</dbReference>
<evidence type="ECO:0000313" key="2">
    <source>
        <dbReference type="EMBL" id="GBG13373.1"/>
    </source>
</evidence>
<dbReference type="CDD" id="cd06339">
    <property type="entry name" value="PBP1_YraM_LppC_lipoprotein-like"/>
    <property type="match status" value="1"/>
</dbReference>
<evidence type="ECO:0000256" key="1">
    <source>
        <dbReference type="ARBA" id="ARBA00023136"/>
    </source>
</evidence>
<gene>
    <name evidence="2" type="ORF">NMK_0919</name>
</gene>
<evidence type="ECO:0000313" key="3">
    <source>
        <dbReference type="Proteomes" id="UP000245081"/>
    </source>
</evidence>
<dbReference type="Pfam" id="PF04348">
    <property type="entry name" value="LppC"/>
    <property type="match status" value="1"/>
</dbReference>
<keyword evidence="3" id="KW-1185">Reference proteome</keyword>
<dbReference type="Gene3D" id="1.25.40.650">
    <property type="match status" value="1"/>
</dbReference>
<reference evidence="2 3" key="1">
    <citation type="journal article" date="2018" name="Environ. Microbiol.">
        <title>Isolation and genomic characterization of Novimethylophilus kurashikiensis gen. nov. sp. nov., a new lanthanide-dependent methylotrophic species of Methylophilaceae.</title>
        <authorList>
            <person name="Lv H."/>
            <person name="Sahin N."/>
            <person name="Tani A."/>
        </authorList>
    </citation>
    <scope>NUCLEOTIDE SEQUENCE [LARGE SCALE GENOMIC DNA]</scope>
    <source>
        <strain evidence="2 3">La2-4</strain>
    </source>
</reference>
<dbReference type="GO" id="GO:0031241">
    <property type="term" value="C:periplasmic side of cell outer membrane"/>
    <property type="evidence" value="ECO:0007669"/>
    <property type="project" value="TreeGrafter"/>
</dbReference>
<accession>A0A2R5F8Y2</accession>
<dbReference type="PANTHER" id="PTHR38038">
    <property type="entry name" value="PENICILLIN-BINDING PROTEIN ACTIVATOR LPOA"/>
    <property type="match status" value="1"/>
</dbReference>
<dbReference type="Gene3D" id="3.40.50.2300">
    <property type="match status" value="2"/>
</dbReference>
<dbReference type="GO" id="GO:0030234">
    <property type="term" value="F:enzyme regulator activity"/>
    <property type="evidence" value="ECO:0007669"/>
    <property type="project" value="TreeGrafter"/>
</dbReference>
<name>A0A2R5F8Y2_9PROT</name>
<sequence>MFALSCGVATAAEAVKSTPPTNGIKPSKTAEVRYLDGLDCLKAKDIGCASVTLAGIGPASPYAKLLQAQIAAQNGAYDTPLRLLIPLQAETGLIPQASASLHATLALAYEAQDNLLNAVEQRVAAEPFLEQRPDIEANQASIWKLLSSQPRDALIELRGESGDSVVQGWIDLALAVQGSERKASSVAQWRNSYPDHPAGESLLNKIVAAQTGVKEMANGTGFTGNIALLLPLESPDYAAAARAVQAGVMAAFKAEGGRGAVQAYDSGGPEGVAQAYQQAVANGAQFVIGPLTRDEVVTLSNQNLTVPVLALNQPDTNLKAQANLLLFGLPVDAESRQIAHLARNSGMQTALVVAADNPLGQRMAKAFVEEWRNLGAKVTAQLTIPAQDALPALKSEAAMHPADMIFLAAGADQARIARPYLDLATPTYATSHIYDGASKSVQNVDLVAIHFVDLPWLVDPENPALSLFRSNELLPNAEMQRLYAMGLDAYRLVPLIEAHPAPGKKILDGATGNISVTESGALVRELPIAQFRNEGVALENMP</sequence>
<proteinExistence type="predicted"/>
<dbReference type="Proteomes" id="UP000245081">
    <property type="component" value="Unassembled WGS sequence"/>
</dbReference>
<dbReference type="EMBL" id="BDOQ01000003">
    <property type="protein sequence ID" value="GBG13373.1"/>
    <property type="molecule type" value="Genomic_DNA"/>
</dbReference>
<keyword evidence="1" id="KW-0472">Membrane</keyword>
<dbReference type="SUPFAM" id="SSF53822">
    <property type="entry name" value="Periplasmic binding protein-like I"/>
    <property type="match status" value="1"/>
</dbReference>